<name>A0ABW3MLN2_9PSEU</name>
<organism evidence="1 2">
    <name type="scientific">Kibdelosporangium lantanae</name>
    <dbReference type="NCBI Taxonomy" id="1497396"/>
    <lineage>
        <taxon>Bacteria</taxon>
        <taxon>Bacillati</taxon>
        <taxon>Actinomycetota</taxon>
        <taxon>Actinomycetes</taxon>
        <taxon>Pseudonocardiales</taxon>
        <taxon>Pseudonocardiaceae</taxon>
        <taxon>Kibdelosporangium</taxon>
    </lineage>
</organism>
<evidence type="ECO:0000313" key="1">
    <source>
        <dbReference type="EMBL" id="MFD1051623.1"/>
    </source>
</evidence>
<proteinExistence type="predicted"/>
<sequence>MTTRVAVADTVDRKRAALFSHVSQLSSSLAAQLPAADYAAVFGVESFIRVQGDEQLM</sequence>
<dbReference type="InterPro" id="IPR024078">
    <property type="entry name" value="LmbE-like_dom_sf"/>
</dbReference>
<evidence type="ECO:0000313" key="2">
    <source>
        <dbReference type="Proteomes" id="UP001597045"/>
    </source>
</evidence>
<comment type="caution">
    <text evidence="1">The sequence shown here is derived from an EMBL/GenBank/DDBJ whole genome shotgun (WGS) entry which is preliminary data.</text>
</comment>
<protein>
    <submittedName>
        <fullName evidence="1">Uncharacterized protein</fullName>
    </submittedName>
</protein>
<dbReference type="EMBL" id="JBHTIS010003739">
    <property type="protein sequence ID" value="MFD1051623.1"/>
    <property type="molecule type" value="Genomic_DNA"/>
</dbReference>
<accession>A0ABW3MLN2</accession>
<reference evidence="2" key="1">
    <citation type="journal article" date="2019" name="Int. J. Syst. Evol. Microbiol.">
        <title>The Global Catalogue of Microorganisms (GCM) 10K type strain sequencing project: providing services to taxonomists for standard genome sequencing and annotation.</title>
        <authorList>
            <consortium name="The Broad Institute Genomics Platform"/>
            <consortium name="The Broad Institute Genome Sequencing Center for Infectious Disease"/>
            <person name="Wu L."/>
            <person name="Ma J."/>
        </authorList>
    </citation>
    <scope>NUCLEOTIDE SEQUENCE [LARGE SCALE GENOMIC DNA]</scope>
    <source>
        <strain evidence="2">JCM 31486</strain>
    </source>
</reference>
<dbReference type="Proteomes" id="UP001597045">
    <property type="component" value="Unassembled WGS sequence"/>
</dbReference>
<gene>
    <name evidence="1" type="ORF">ACFQ1S_41765</name>
</gene>
<keyword evidence="2" id="KW-1185">Reference proteome</keyword>
<dbReference type="Gene3D" id="3.40.50.10320">
    <property type="entry name" value="LmbE-like"/>
    <property type="match status" value="1"/>
</dbReference>